<dbReference type="SMART" id="SM00248">
    <property type="entry name" value="ANK"/>
    <property type="match status" value="4"/>
</dbReference>
<evidence type="ECO:0000313" key="4">
    <source>
        <dbReference type="EMBL" id="TWU08987.1"/>
    </source>
</evidence>
<evidence type="ECO:0000256" key="3">
    <source>
        <dbReference type="PROSITE-ProRule" id="PRU00023"/>
    </source>
</evidence>
<keyword evidence="1" id="KW-0677">Repeat</keyword>
<sequence>MLAAVPLLLVGCEKATESVSDTTAGPLNDSNQAVEEKAFAHETHAAPSAKEEIKKVTFEVPAFLDAALHGKIDTVQRAIESGMDVNTTDEQQRTALMFAAFNGHTPLVKLLLEQGASVGERDETGRTALMFAATGANAEAVELLIEAGAEVNAADTGEGFTALMHAAAEGQIKVVQVLLKHKADPAIRDTDGDTARDFAKKNGHAEVVQLLEK</sequence>
<keyword evidence="5" id="KW-1185">Reference proteome</keyword>
<name>A0A5C6BB88_9PLAN</name>
<dbReference type="InterPro" id="IPR036770">
    <property type="entry name" value="Ankyrin_rpt-contain_sf"/>
</dbReference>
<dbReference type="PROSITE" id="PS50088">
    <property type="entry name" value="ANK_REPEAT"/>
    <property type="match status" value="3"/>
</dbReference>
<protein>
    <submittedName>
        <fullName evidence="4">Ankyrin repeats (3 copies)</fullName>
    </submittedName>
</protein>
<evidence type="ECO:0000256" key="1">
    <source>
        <dbReference type="ARBA" id="ARBA00022737"/>
    </source>
</evidence>
<evidence type="ECO:0000256" key="2">
    <source>
        <dbReference type="ARBA" id="ARBA00023043"/>
    </source>
</evidence>
<dbReference type="EMBL" id="SJPP01000002">
    <property type="protein sequence ID" value="TWU08987.1"/>
    <property type="molecule type" value="Genomic_DNA"/>
</dbReference>
<feature type="repeat" description="ANK" evidence="3">
    <location>
        <begin position="158"/>
        <end position="190"/>
    </location>
</feature>
<dbReference type="Proteomes" id="UP000320735">
    <property type="component" value="Unassembled WGS sequence"/>
</dbReference>
<reference evidence="4 5" key="1">
    <citation type="submission" date="2019-02" db="EMBL/GenBank/DDBJ databases">
        <title>Deep-cultivation of Planctomycetes and their phenomic and genomic characterization uncovers novel biology.</title>
        <authorList>
            <person name="Wiegand S."/>
            <person name="Jogler M."/>
            <person name="Boedeker C."/>
            <person name="Pinto D."/>
            <person name="Vollmers J."/>
            <person name="Rivas-Marin E."/>
            <person name="Kohn T."/>
            <person name="Peeters S.H."/>
            <person name="Heuer A."/>
            <person name="Rast P."/>
            <person name="Oberbeckmann S."/>
            <person name="Bunk B."/>
            <person name="Jeske O."/>
            <person name="Meyerdierks A."/>
            <person name="Storesund J.E."/>
            <person name="Kallscheuer N."/>
            <person name="Luecker S."/>
            <person name="Lage O.M."/>
            <person name="Pohl T."/>
            <person name="Merkel B.J."/>
            <person name="Hornburger P."/>
            <person name="Mueller R.-W."/>
            <person name="Bruemmer F."/>
            <person name="Labrenz M."/>
            <person name="Spormann A.M."/>
            <person name="Op Den Camp H."/>
            <person name="Overmann J."/>
            <person name="Amann R."/>
            <person name="Jetten M.S.M."/>
            <person name="Mascher T."/>
            <person name="Medema M.H."/>
            <person name="Devos D.P."/>
            <person name="Kaster A.-K."/>
            <person name="Ovreas L."/>
            <person name="Rohde M."/>
            <person name="Galperin M.Y."/>
            <person name="Jogler C."/>
        </authorList>
    </citation>
    <scope>NUCLEOTIDE SEQUENCE [LARGE SCALE GENOMIC DNA]</scope>
    <source>
        <strain evidence="4 5">CA54</strain>
    </source>
</reference>
<comment type="caution">
    <text evidence="4">The sequence shown here is derived from an EMBL/GenBank/DDBJ whole genome shotgun (WGS) entry which is preliminary data.</text>
</comment>
<keyword evidence="2 3" id="KW-0040">ANK repeat</keyword>
<feature type="repeat" description="ANK" evidence="3">
    <location>
        <begin position="91"/>
        <end position="123"/>
    </location>
</feature>
<gene>
    <name evidence="4" type="ORF">CA54_42270</name>
</gene>
<dbReference type="Gene3D" id="1.25.40.20">
    <property type="entry name" value="Ankyrin repeat-containing domain"/>
    <property type="match status" value="3"/>
</dbReference>
<dbReference type="InterPro" id="IPR002110">
    <property type="entry name" value="Ankyrin_rpt"/>
</dbReference>
<proteinExistence type="predicted"/>
<organism evidence="4 5">
    <name type="scientific">Symmachiella macrocystis</name>
    <dbReference type="NCBI Taxonomy" id="2527985"/>
    <lineage>
        <taxon>Bacteria</taxon>
        <taxon>Pseudomonadati</taxon>
        <taxon>Planctomycetota</taxon>
        <taxon>Planctomycetia</taxon>
        <taxon>Planctomycetales</taxon>
        <taxon>Planctomycetaceae</taxon>
        <taxon>Symmachiella</taxon>
    </lineage>
</organism>
<dbReference type="SUPFAM" id="SSF48403">
    <property type="entry name" value="Ankyrin repeat"/>
    <property type="match status" value="1"/>
</dbReference>
<accession>A0A5C6BB88</accession>
<dbReference type="Pfam" id="PF12796">
    <property type="entry name" value="Ank_2"/>
    <property type="match status" value="2"/>
</dbReference>
<dbReference type="PRINTS" id="PR01415">
    <property type="entry name" value="ANKYRIN"/>
</dbReference>
<dbReference type="RefSeq" id="WP_197532646.1">
    <property type="nucleotide sequence ID" value="NZ_SJPP01000002.1"/>
</dbReference>
<dbReference type="PROSITE" id="PS50297">
    <property type="entry name" value="ANK_REP_REGION"/>
    <property type="match status" value="3"/>
</dbReference>
<evidence type="ECO:0000313" key="5">
    <source>
        <dbReference type="Proteomes" id="UP000320735"/>
    </source>
</evidence>
<feature type="repeat" description="ANK" evidence="3">
    <location>
        <begin position="124"/>
        <end position="156"/>
    </location>
</feature>
<dbReference type="AlphaFoldDB" id="A0A5C6BB88"/>
<dbReference type="PANTHER" id="PTHR24171">
    <property type="entry name" value="ANKYRIN REPEAT DOMAIN-CONTAINING PROTEIN 39-RELATED"/>
    <property type="match status" value="1"/>
</dbReference>